<dbReference type="EMBL" id="CABVIF010000003">
    <property type="protein sequence ID" value="VVO85897.1"/>
    <property type="molecule type" value="Genomic_DNA"/>
</dbReference>
<dbReference type="AlphaFoldDB" id="A0A5E7JF54"/>
<dbReference type="InterPro" id="IPR021352">
    <property type="entry name" value="DUF2971"/>
</dbReference>
<sequence length="324" mass="36176">MTACMGFLQIGACLAGWRDSLKWGICVRPGMEPDQGDVVKVEVLKSLNEDMILWRYMSLDKFINLLDDKGIYFAPLKAYHNSDPFEGYPPAVALKAMYSLSEKTFLQASNNLKMAEKIPKPWSPSVVAAIKELQEIVGSRKSRFKGVVDSLFKGTLVSCWYYSEHQSEAMWKLYGDQGKGIAVRTTVGKLKRALEQAVGNSRQKTIFIGKVKYVDYADASITPPDCTVDGHIIPLLKRISYAHENEVRAFLSPDIDTSNIDQFEIKSFMATCDVIGLIDGVYVSPYTNSPYIKAVQAVARSFGLECPVEKSDLLSGEEDLFDFD</sequence>
<name>A0A5E7JF54_PSEFL</name>
<evidence type="ECO:0000313" key="1">
    <source>
        <dbReference type="EMBL" id="VVO85897.1"/>
    </source>
</evidence>
<dbReference type="Pfam" id="PF11185">
    <property type="entry name" value="DUF2971"/>
    <property type="match status" value="1"/>
</dbReference>
<accession>A0A5E7JF54</accession>
<organism evidence="1 2">
    <name type="scientific">Pseudomonas fluorescens</name>
    <dbReference type="NCBI Taxonomy" id="294"/>
    <lineage>
        <taxon>Bacteria</taxon>
        <taxon>Pseudomonadati</taxon>
        <taxon>Pseudomonadota</taxon>
        <taxon>Gammaproteobacteria</taxon>
        <taxon>Pseudomonadales</taxon>
        <taxon>Pseudomonadaceae</taxon>
        <taxon>Pseudomonas</taxon>
    </lineage>
</organism>
<proteinExistence type="predicted"/>
<reference evidence="1 2" key="1">
    <citation type="submission" date="2019-09" db="EMBL/GenBank/DDBJ databases">
        <authorList>
            <person name="Chandra G."/>
            <person name="Truman W A."/>
        </authorList>
    </citation>
    <scope>NUCLEOTIDE SEQUENCE [LARGE SCALE GENOMIC DNA]</scope>
    <source>
        <strain evidence="1">PS854</strain>
    </source>
</reference>
<gene>
    <name evidence="1" type="ORF">PS854_02043</name>
</gene>
<evidence type="ECO:0000313" key="2">
    <source>
        <dbReference type="Proteomes" id="UP000327111"/>
    </source>
</evidence>
<dbReference type="Proteomes" id="UP000327111">
    <property type="component" value="Unassembled WGS sequence"/>
</dbReference>
<evidence type="ECO:0008006" key="3">
    <source>
        <dbReference type="Google" id="ProtNLM"/>
    </source>
</evidence>
<protein>
    <recommendedName>
        <fullName evidence="3">DUF2971 domain-containing protein</fullName>
    </recommendedName>
</protein>